<sequence length="276" mass="30136">MRFFHFLDAVCLFVVAAFILLETDAQPKKSTSNTKLKNKGPTSSGNAKPNADALPKTTTSNTKLENEPAKQKNSGLTLGNRWDSVASDEGLKLSEPDQLIVEYPGQNYGAQSVSAEQPIPKIKSGFFYYEVEILARKAYRNAISIGLGHTKGIPTKTEIGRSEGYAYDSDGRFWGHKVKESYDFYGRPCIDGKPKFAVRNVVNGVAVVSRNVVGCGVNLKTGQIIYTQNGVLLSTTGLLVDLDADLFPTVSLGCPGYKIEANFGSKKFKFDRANVF</sequence>
<dbReference type="AlphaFoldDB" id="A0A914HDT4"/>
<keyword evidence="2" id="KW-0732">Signal</keyword>
<dbReference type="PROSITE" id="PS50188">
    <property type="entry name" value="B302_SPRY"/>
    <property type="match status" value="1"/>
</dbReference>
<dbReference type="SMART" id="SM00449">
    <property type="entry name" value="SPRY"/>
    <property type="match status" value="1"/>
</dbReference>
<dbReference type="InterPro" id="IPR044736">
    <property type="entry name" value="Gid1/RanBPM/SPLA_SPRY"/>
</dbReference>
<dbReference type="CDD" id="cd12885">
    <property type="entry name" value="SPRY_RanBP_like"/>
    <property type="match status" value="1"/>
</dbReference>
<evidence type="ECO:0000313" key="4">
    <source>
        <dbReference type="Proteomes" id="UP000887572"/>
    </source>
</evidence>
<dbReference type="SUPFAM" id="SSF49899">
    <property type="entry name" value="Concanavalin A-like lectins/glucanases"/>
    <property type="match status" value="1"/>
</dbReference>
<dbReference type="Proteomes" id="UP000887572">
    <property type="component" value="Unplaced"/>
</dbReference>
<dbReference type="Gene3D" id="2.60.120.920">
    <property type="match status" value="1"/>
</dbReference>
<dbReference type="InterPro" id="IPR043136">
    <property type="entry name" value="B30.2/SPRY_sf"/>
</dbReference>
<accession>A0A914HDT4</accession>
<dbReference type="Pfam" id="PF00622">
    <property type="entry name" value="SPRY"/>
    <property type="match status" value="1"/>
</dbReference>
<evidence type="ECO:0000259" key="3">
    <source>
        <dbReference type="PROSITE" id="PS50188"/>
    </source>
</evidence>
<evidence type="ECO:0000256" key="1">
    <source>
        <dbReference type="SAM" id="MobiDB-lite"/>
    </source>
</evidence>
<feature type="chain" id="PRO_5037918761" evidence="2">
    <location>
        <begin position="26"/>
        <end position="276"/>
    </location>
</feature>
<keyword evidence="4" id="KW-1185">Reference proteome</keyword>
<feature type="domain" description="B30.2/SPRY" evidence="3">
    <location>
        <begin position="60"/>
        <end position="268"/>
    </location>
</feature>
<feature type="region of interest" description="Disordered" evidence="1">
    <location>
        <begin position="29"/>
        <end position="81"/>
    </location>
</feature>
<evidence type="ECO:0000313" key="5">
    <source>
        <dbReference type="WBParaSite" id="Gr19_v10_g16094.t1"/>
    </source>
</evidence>
<dbReference type="InterPro" id="IPR013320">
    <property type="entry name" value="ConA-like_dom_sf"/>
</dbReference>
<protein>
    <submittedName>
        <fullName evidence="5">Secreted SPRY domain-containing protein 1</fullName>
    </submittedName>
</protein>
<reference evidence="5" key="1">
    <citation type="submission" date="2022-11" db="UniProtKB">
        <authorList>
            <consortium name="WormBaseParasite"/>
        </authorList>
    </citation>
    <scope>IDENTIFICATION</scope>
</reference>
<proteinExistence type="predicted"/>
<evidence type="ECO:0000256" key="2">
    <source>
        <dbReference type="SAM" id="SignalP"/>
    </source>
</evidence>
<organism evidence="4 5">
    <name type="scientific">Globodera rostochiensis</name>
    <name type="common">Golden nematode worm</name>
    <name type="synonym">Heterodera rostochiensis</name>
    <dbReference type="NCBI Taxonomy" id="31243"/>
    <lineage>
        <taxon>Eukaryota</taxon>
        <taxon>Metazoa</taxon>
        <taxon>Ecdysozoa</taxon>
        <taxon>Nematoda</taxon>
        <taxon>Chromadorea</taxon>
        <taxon>Rhabditida</taxon>
        <taxon>Tylenchina</taxon>
        <taxon>Tylenchomorpha</taxon>
        <taxon>Tylenchoidea</taxon>
        <taxon>Heteroderidae</taxon>
        <taxon>Heteroderinae</taxon>
        <taxon>Globodera</taxon>
    </lineage>
</organism>
<dbReference type="WBParaSite" id="Gr19_v10_g16094.t1">
    <property type="protein sequence ID" value="Gr19_v10_g16094.t1"/>
    <property type="gene ID" value="Gr19_v10_g16094"/>
</dbReference>
<dbReference type="InterPro" id="IPR001870">
    <property type="entry name" value="B30.2/SPRY"/>
</dbReference>
<dbReference type="InterPro" id="IPR003877">
    <property type="entry name" value="SPRY_dom"/>
</dbReference>
<feature type="signal peptide" evidence="2">
    <location>
        <begin position="1"/>
        <end position="25"/>
    </location>
</feature>
<name>A0A914HDT4_GLORO</name>